<keyword evidence="4" id="KW-1185">Reference proteome</keyword>
<feature type="region of interest" description="Disordered" evidence="1">
    <location>
        <begin position="62"/>
        <end position="85"/>
    </location>
</feature>
<gene>
    <name evidence="3" type="ORF">HNR25_002704</name>
</gene>
<dbReference type="AlphaFoldDB" id="A0A841ED11"/>
<evidence type="ECO:0000259" key="2">
    <source>
        <dbReference type="Pfam" id="PF08044"/>
    </source>
</evidence>
<reference evidence="3 4" key="1">
    <citation type="submission" date="2020-08" db="EMBL/GenBank/DDBJ databases">
        <title>Sequencing the genomes of 1000 actinobacteria strains.</title>
        <authorList>
            <person name="Klenk H.-P."/>
        </authorList>
    </citation>
    <scope>NUCLEOTIDE SEQUENCE [LARGE SCALE GENOMIC DNA]</scope>
    <source>
        <strain evidence="3 4">DSM 44593</strain>
    </source>
</reference>
<dbReference type="Pfam" id="PF08044">
    <property type="entry name" value="DUF1707"/>
    <property type="match status" value="1"/>
</dbReference>
<sequence>MNETASAPAAGPANLKASDADRDRTAEVLAAALSEGRLSHAEHGERIDAAYAARTRGELAPLTTDLPAGAPTAPEAAAPPRSPTGSENIRAVLASAERTGHWLVEPRTNVSVILGAAVLDLREATLSQHEVTIQTALVMGSLEIIVAPGVRVVSRASDILSATGIDTDLDADSSAPTVVITGSSWLSSVEARAKPRRAGAAERKRRCR</sequence>
<evidence type="ECO:0000313" key="3">
    <source>
        <dbReference type="EMBL" id="MBB5998953.1"/>
    </source>
</evidence>
<protein>
    <recommendedName>
        <fullName evidence="2">DUF1707 domain-containing protein</fullName>
    </recommendedName>
</protein>
<feature type="compositionally biased region" description="Low complexity" evidence="1">
    <location>
        <begin position="67"/>
        <end position="79"/>
    </location>
</feature>
<feature type="domain" description="DUF1707" evidence="2">
    <location>
        <begin position="16"/>
        <end position="67"/>
    </location>
</feature>
<dbReference type="InterPro" id="IPR012551">
    <property type="entry name" value="DUF1707_SHOCT-like"/>
</dbReference>
<dbReference type="PANTHER" id="PTHR40763:SF4">
    <property type="entry name" value="DUF1707 DOMAIN-CONTAINING PROTEIN"/>
    <property type="match status" value="1"/>
</dbReference>
<comment type="caution">
    <text evidence="3">The sequence shown here is derived from an EMBL/GenBank/DDBJ whole genome shotgun (WGS) entry which is preliminary data.</text>
</comment>
<accession>A0A841ED11</accession>
<evidence type="ECO:0000313" key="4">
    <source>
        <dbReference type="Proteomes" id="UP000578077"/>
    </source>
</evidence>
<proteinExistence type="predicted"/>
<dbReference type="Proteomes" id="UP000578077">
    <property type="component" value="Unassembled WGS sequence"/>
</dbReference>
<dbReference type="RefSeq" id="WP_184635549.1">
    <property type="nucleotide sequence ID" value="NZ_BAABKT010000022.1"/>
</dbReference>
<name>A0A841ED11_9ACTN</name>
<organism evidence="3 4">
    <name type="scientific">Streptomonospora salina</name>
    <dbReference type="NCBI Taxonomy" id="104205"/>
    <lineage>
        <taxon>Bacteria</taxon>
        <taxon>Bacillati</taxon>
        <taxon>Actinomycetota</taxon>
        <taxon>Actinomycetes</taxon>
        <taxon>Streptosporangiales</taxon>
        <taxon>Nocardiopsidaceae</taxon>
        <taxon>Streptomonospora</taxon>
    </lineage>
</organism>
<evidence type="ECO:0000256" key="1">
    <source>
        <dbReference type="SAM" id="MobiDB-lite"/>
    </source>
</evidence>
<dbReference type="EMBL" id="JACHLY010000001">
    <property type="protein sequence ID" value="MBB5998953.1"/>
    <property type="molecule type" value="Genomic_DNA"/>
</dbReference>
<dbReference type="PANTHER" id="PTHR40763">
    <property type="entry name" value="MEMBRANE PROTEIN-RELATED"/>
    <property type="match status" value="1"/>
</dbReference>
<feature type="region of interest" description="Disordered" evidence="1">
    <location>
        <begin position="1"/>
        <end position="22"/>
    </location>
</feature>